<dbReference type="PANTHER" id="PTHR47027">
    <property type="entry name" value="REVERSE TRANSCRIPTASE DOMAIN-CONTAINING PROTEIN"/>
    <property type="match status" value="1"/>
</dbReference>
<evidence type="ECO:0000313" key="2">
    <source>
        <dbReference type="EMBL" id="KAJ8727619.1"/>
    </source>
</evidence>
<organism evidence="2 3">
    <name type="scientific">Mythimna separata</name>
    <name type="common">Oriental armyworm</name>
    <name type="synonym">Pseudaletia separata</name>
    <dbReference type="NCBI Taxonomy" id="271217"/>
    <lineage>
        <taxon>Eukaryota</taxon>
        <taxon>Metazoa</taxon>
        <taxon>Ecdysozoa</taxon>
        <taxon>Arthropoda</taxon>
        <taxon>Hexapoda</taxon>
        <taxon>Insecta</taxon>
        <taxon>Pterygota</taxon>
        <taxon>Neoptera</taxon>
        <taxon>Endopterygota</taxon>
        <taxon>Lepidoptera</taxon>
        <taxon>Glossata</taxon>
        <taxon>Ditrysia</taxon>
        <taxon>Noctuoidea</taxon>
        <taxon>Noctuidae</taxon>
        <taxon>Noctuinae</taxon>
        <taxon>Hadenini</taxon>
        <taxon>Mythimna</taxon>
    </lineage>
</organism>
<evidence type="ECO:0000313" key="3">
    <source>
        <dbReference type="Proteomes" id="UP001231518"/>
    </source>
</evidence>
<evidence type="ECO:0000259" key="1">
    <source>
        <dbReference type="PROSITE" id="PS50878"/>
    </source>
</evidence>
<dbReference type="GO" id="GO:0071897">
    <property type="term" value="P:DNA biosynthetic process"/>
    <property type="evidence" value="ECO:0007669"/>
    <property type="project" value="UniProtKB-ARBA"/>
</dbReference>
<dbReference type="PANTHER" id="PTHR47027:SF8">
    <property type="entry name" value="RIBONUCLEASE H"/>
    <property type="match status" value="1"/>
</dbReference>
<comment type="caution">
    <text evidence="2">The sequence shown here is derived from an EMBL/GenBank/DDBJ whole genome shotgun (WGS) entry which is preliminary data.</text>
</comment>
<dbReference type="Gene3D" id="3.30.70.270">
    <property type="match status" value="1"/>
</dbReference>
<dbReference type="SUPFAM" id="SSF56672">
    <property type="entry name" value="DNA/RNA polymerases"/>
    <property type="match status" value="1"/>
</dbReference>
<dbReference type="InterPro" id="IPR043502">
    <property type="entry name" value="DNA/RNA_pol_sf"/>
</dbReference>
<dbReference type="Proteomes" id="UP001231518">
    <property type="component" value="Chromosome 11"/>
</dbReference>
<name>A0AAD7YUY0_MYTSE</name>
<proteinExistence type="predicted"/>
<feature type="domain" description="Reverse transcriptase" evidence="1">
    <location>
        <begin position="1"/>
        <end position="138"/>
    </location>
</feature>
<dbReference type="EMBL" id="JARGEI010000008">
    <property type="protein sequence ID" value="KAJ8727619.1"/>
    <property type="molecule type" value="Genomic_DNA"/>
</dbReference>
<keyword evidence="3" id="KW-1185">Reference proteome</keyword>
<gene>
    <name evidence="2" type="ORF">PYW07_001738</name>
</gene>
<reference evidence="2" key="1">
    <citation type="submission" date="2023-03" db="EMBL/GenBank/DDBJ databases">
        <title>Chromosome-level genomes of two armyworms, Mythimna separata and Mythimna loreyi, provide insights into the biosynthesis and reception of sex pheromones.</title>
        <authorList>
            <person name="Zhao H."/>
        </authorList>
    </citation>
    <scope>NUCLEOTIDE SEQUENCE</scope>
    <source>
        <strain evidence="2">BeijingLab</strain>
        <tissue evidence="2">Pupa</tissue>
    </source>
</reference>
<dbReference type="InterPro" id="IPR000477">
    <property type="entry name" value="RT_dom"/>
</dbReference>
<dbReference type="PROSITE" id="PS50878">
    <property type="entry name" value="RT_POL"/>
    <property type="match status" value="1"/>
</dbReference>
<sequence>MFVQKCHHVSTTSGPDLETYILLQRGVRQGDVIFPKLFTAALEDIFKILEWIGRGINVNGEYIIHLQFADDIIVMAETTEELRTMLSDLSRAFERVGLKMNMDKTKLMVNIHVAPETHTRSYRRLRLGKRSNWVGLTYDSAGRRPGSCTVFSRPTYLSVS</sequence>
<dbReference type="AlphaFoldDB" id="A0AAD7YUY0"/>
<dbReference type="Pfam" id="PF00078">
    <property type="entry name" value="RVT_1"/>
    <property type="match status" value="1"/>
</dbReference>
<dbReference type="InterPro" id="IPR043128">
    <property type="entry name" value="Rev_trsase/Diguanyl_cyclase"/>
</dbReference>
<protein>
    <recommendedName>
        <fullName evidence="1">Reverse transcriptase domain-containing protein</fullName>
    </recommendedName>
</protein>
<accession>A0AAD7YUY0</accession>